<gene>
    <name evidence="3" type="ORF">CBG49_06720</name>
</gene>
<evidence type="ECO:0000313" key="4">
    <source>
        <dbReference type="Proteomes" id="UP000197007"/>
    </source>
</evidence>
<name>A0A1Z4BNF2_9FLAO</name>
<protein>
    <submittedName>
        <fullName evidence="3">TonB-dependent receptor</fullName>
    </submittedName>
</protein>
<feature type="signal peptide" evidence="1">
    <location>
        <begin position="1"/>
        <end position="18"/>
    </location>
</feature>
<dbReference type="Proteomes" id="UP000197007">
    <property type="component" value="Chromosome"/>
</dbReference>
<accession>A0A1Z4BNF2</accession>
<evidence type="ECO:0000256" key="1">
    <source>
        <dbReference type="SAM" id="SignalP"/>
    </source>
</evidence>
<feature type="domain" description="Outer membrane protein beta-barrel" evidence="2">
    <location>
        <begin position="406"/>
        <end position="607"/>
    </location>
</feature>
<keyword evidence="1" id="KW-0732">Signal</keyword>
<keyword evidence="3" id="KW-0675">Receptor</keyword>
<sequence>MKLLLTTLLLVYFMTTTAQEVVPETPLDTIVLNEVIVKAQRKTQYTDKASFTFEKKAVEQARYAKDLLRSLPNLHLNPVTNEIATLKRGTLLVLVNGVEATDLQIRGIAPQNVARIDYYDIPPARWSNRADTVVDIITRSAEEGYSVGVDALSALTTGFVDASAYGNYTKGKHTLGVEYKLEFRDYNDTHYEKHSDYELSGVRYANDQQSKSGFSYNAHNASVRYSAVVPQNYNFQVKAEMELLNRSAHSNGVNLFTQGTTVSHHTLSGKSHDHWLRPKVDLYFSKKLGKRDELSVNVVGSYYNTTKENLSKEWETATQQNVYDDDMDLKVKQRGWVGEVAHTHQFDIGKLNSGYRISSTFIDNDLRNLAGTSAYDVTYTNQYLYTEFVGKKANFMYRASAGLTHTHNRSAENTFTEWVFTPKVVLGYELANNQSLRLTSYYVPRSPRSAELSSNIAQQAPNILETGNPYLKSQHIFWTGLSYAFNNEYTDFNLQPFYKNTQRVITDIYIKDPVRNGILSTYENSKYHEEFGFSLDGTFKPLRNDLFVFSANIAPTRETLVTDAGLRARNDYIDNNLSLTFTYKDLRVDYSFNFPIYYIDGNTMSTYENNNDIFIEYQLGSWTLKGGVFWLGMPSEYKMKSSYEGLVNQHSYTHIENNRNMLVFGVSYDFSIGKNNSIDKKLNNDTAPAAQF</sequence>
<dbReference type="KEGG" id="capn:CBG49_06720"/>
<evidence type="ECO:0000259" key="2">
    <source>
        <dbReference type="Pfam" id="PF14905"/>
    </source>
</evidence>
<reference evidence="4" key="1">
    <citation type="submission" date="2017-06" db="EMBL/GenBank/DDBJ databases">
        <title>Complete genome sequence of Capnocytophaga sp. KCOM 1579 (=ChDC OS43) isolated from a human refractory periapical abscess lesion.</title>
        <authorList>
            <person name="Kook J.-K."/>
            <person name="Park S.-N."/>
            <person name="Lim Y.K."/>
            <person name="Roh H."/>
        </authorList>
    </citation>
    <scope>NUCLEOTIDE SEQUENCE [LARGE SCALE GENOMIC DNA]</scope>
    <source>
        <strain evidence="4">ChDC OS43</strain>
    </source>
</reference>
<organism evidence="3 4">
    <name type="scientific">Capnocytophaga endodontalis</name>
    <dbReference type="NCBI Taxonomy" id="2708117"/>
    <lineage>
        <taxon>Bacteria</taxon>
        <taxon>Pseudomonadati</taxon>
        <taxon>Bacteroidota</taxon>
        <taxon>Flavobacteriia</taxon>
        <taxon>Flavobacteriales</taxon>
        <taxon>Flavobacteriaceae</taxon>
        <taxon>Capnocytophaga</taxon>
    </lineage>
</organism>
<evidence type="ECO:0000313" key="3">
    <source>
        <dbReference type="EMBL" id="ASF42792.1"/>
    </source>
</evidence>
<dbReference type="InterPro" id="IPR041700">
    <property type="entry name" value="OMP_b-brl_3"/>
</dbReference>
<dbReference type="EMBL" id="CP022022">
    <property type="protein sequence ID" value="ASF42792.1"/>
    <property type="molecule type" value="Genomic_DNA"/>
</dbReference>
<dbReference type="Pfam" id="PF14905">
    <property type="entry name" value="OMP_b-brl_3"/>
    <property type="match status" value="1"/>
</dbReference>
<dbReference type="AlphaFoldDB" id="A0A1Z4BNF2"/>
<keyword evidence="4" id="KW-1185">Reference proteome</keyword>
<proteinExistence type="predicted"/>
<dbReference type="SUPFAM" id="SSF56935">
    <property type="entry name" value="Porins"/>
    <property type="match status" value="1"/>
</dbReference>
<dbReference type="RefSeq" id="WP_088593888.1">
    <property type="nucleotide sequence ID" value="NZ_CP022022.1"/>
</dbReference>
<feature type="chain" id="PRO_5012102532" evidence="1">
    <location>
        <begin position="19"/>
        <end position="692"/>
    </location>
</feature>